<evidence type="ECO:0008006" key="4">
    <source>
        <dbReference type="Google" id="ProtNLM"/>
    </source>
</evidence>
<dbReference type="AlphaFoldDB" id="A0A9E2KWJ7"/>
<dbReference type="EMBL" id="JAHLFM010000018">
    <property type="protein sequence ID" value="MBU3830759.1"/>
    <property type="molecule type" value="Genomic_DNA"/>
</dbReference>
<keyword evidence="1" id="KW-0472">Membrane</keyword>
<keyword evidence="1" id="KW-0812">Transmembrane</keyword>
<dbReference type="Proteomes" id="UP000824247">
    <property type="component" value="Unassembled WGS sequence"/>
</dbReference>
<reference evidence="2" key="1">
    <citation type="journal article" date="2021" name="PeerJ">
        <title>Extensive microbial diversity within the chicken gut microbiome revealed by metagenomics and culture.</title>
        <authorList>
            <person name="Gilroy R."/>
            <person name="Ravi A."/>
            <person name="Getino M."/>
            <person name="Pursley I."/>
            <person name="Horton D.L."/>
            <person name="Alikhan N.F."/>
            <person name="Baker D."/>
            <person name="Gharbi K."/>
            <person name="Hall N."/>
            <person name="Watson M."/>
            <person name="Adriaenssens E.M."/>
            <person name="Foster-Nyarko E."/>
            <person name="Jarju S."/>
            <person name="Secka A."/>
            <person name="Antonio M."/>
            <person name="Oren A."/>
            <person name="Chaudhuri R.R."/>
            <person name="La Ragione R."/>
            <person name="Hildebrand F."/>
            <person name="Pallen M.J."/>
        </authorList>
    </citation>
    <scope>NUCLEOTIDE SEQUENCE</scope>
    <source>
        <strain evidence="2">A5-1222</strain>
    </source>
</reference>
<proteinExistence type="predicted"/>
<evidence type="ECO:0000256" key="1">
    <source>
        <dbReference type="SAM" id="Phobius"/>
    </source>
</evidence>
<comment type="caution">
    <text evidence="2">The sequence shown here is derived from an EMBL/GenBank/DDBJ whole genome shotgun (WGS) entry which is preliminary data.</text>
</comment>
<protein>
    <recommendedName>
        <fullName evidence="4">DUF4044 domain-containing protein</fullName>
    </recommendedName>
</protein>
<evidence type="ECO:0000313" key="3">
    <source>
        <dbReference type="Proteomes" id="UP000824247"/>
    </source>
</evidence>
<name>A0A9E2KWJ7_9BACT</name>
<sequence>MNNNQHKRYKITEKTEKIMDKNKSNIHISRNFKILILIIAYLCCVGAILGLIFTILY</sequence>
<organism evidence="2 3">
    <name type="scientific">Candidatus Ureaplasma intestinipullorum</name>
    <dbReference type="NCBI Taxonomy" id="2838770"/>
    <lineage>
        <taxon>Bacteria</taxon>
        <taxon>Bacillati</taxon>
        <taxon>Mycoplasmatota</taxon>
        <taxon>Mycoplasmoidales</taxon>
        <taxon>Mycoplasmoidaceae</taxon>
        <taxon>Ureaplasma</taxon>
    </lineage>
</organism>
<keyword evidence="1" id="KW-1133">Transmembrane helix</keyword>
<feature type="transmembrane region" description="Helical" evidence="1">
    <location>
        <begin position="34"/>
        <end position="56"/>
    </location>
</feature>
<gene>
    <name evidence="2" type="ORF">H9897_01190</name>
</gene>
<accession>A0A9E2KWJ7</accession>
<evidence type="ECO:0000313" key="2">
    <source>
        <dbReference type="EMBL" id="MBU3830759.1"/>
    </source>
</evidence>
<reference evidence="2" key="2">
    <citation type="submission" date="2021-04" db="EMBL/GenBank/DDBJ databases">
        <authorList>
            <person name="Gilroy R."/>
        </authorList>
    </citation>
    <scope>NUCLEOTIDE SEQUENCE</scope>
    <source>
        <strain evidence="2">A5-1222</strain>
    </source>
</reference>